<comment type="caution">
    <text evidence="1">The sequence shown here is derived from an EMBL/GenBank/DDBJ whole genome shotgun (WGS) entry which is preliminary data.</text>
</comment>
<protein>
    <submittedName>
        <fullName evidence="1">Uncharacterized protein</fullName>
    </submittedName>
</protein>
<keyword evidence="2" id="KW-1185">Reference proteome</keyword>
<name>A0AA38HT29_9CUCU</name>
<dbReference type="PANTHER" id="PTHR31649">
    <property type="entry name" value="AGAP009604-PA"/>
    <property type="match status" value="1"/>
</dbReference>
<dbReference type="AlphaFoldDB" id="A0AA38HT29"/>
<accession>A0AA38HT29</accession>
<dbReference type="EMBL" id="JALNTZ010000008">
    <property type="protein sequence ID" value="KAJ3643081.1"/>
    <property type="molecule type" value="Genomic_DNA"/>
</dbReference>
<proteinExistence type="predicted"/>
<gene>
    <name evidence="1" type="ORF">Zmor_025817</name>
</gene>
<dbReference type="PANTHER" id="PTHR31649:SF10">
    <property type="entry name" value="IP19903P-RELATED"/>
    <property type="match status" value="1"/>
</dbReference>
<evidence type="ECO:0000313" key="1">
    <source>
        <dbReference type="EMBL" id="KAJ3643081.1"/>
    </source>
</evidence>
<organism evidence="1 2">
    <name type="scientific">Zophobas morio</name>
    <dbReference type="NCBI Taxonomy" id="2755281"/>
    <lineage>
        <taxon>Eukaryota</taxon>
        <taxon>Metazoa</taxon>
        <taxon>Ecdysozoa</taxon>
        <taxon>Arthropoda</taxon>
        <taxon>Hexapoda</taxon>
        <taxon>Insecta</taxon>
        <taxon>Pterygota</taxon>
        <taxon>Neoptera</taxon>
        <taxon>Endopterygota</taxon>
        <taxon>Coleoptera</taxon>
        <taxon>Polyphaga</taxon>
        <taxon>Cucujiformia</taxon>
        <taxon>Tenebrionidae</taxon>
        <taxon>Zophobas</taxon>
    </lineage>
</organism>
<sequence>MSNAAYKGYVGPRYSTQSAVLDYYWRDYVGVIPPDAIPGGCDIRNTTTYIGQGLYYDYDYEDDVGLLIGSVYPGTNKIKVACNAYVYSVKVGLKILCSRNLNCFTWTKTDRKSLHSAMIGKQLVFGGCKGDKIINIGRVAYQGEIIVGSVLGYEAENAQLCFAHEDKEIVVNSYEVLTYNKA</sequence>
<dbReference type="Proteomes" id="UP001168821">
    <property type="component" value="Unassembled WGS sequence"/>
</dbReference>
<reference evidence="1" key="1">
    <citation type="journal article" date="2023" name="G3 (Bethesda)">
        <title>Whole genome assemblies of Zophobas morio and Tenebrio molitor.</title>
        <authorList>
            <person name="Kaur S."/>
            <person name="Stinson S.A."/>
            <person name="diCenzo G.C."/>
        </authorList>
    </citation>
    <scope>NUCLEOTIDE SEQUENCE</scope>
    <source>
        <strain evidence="1">QUZm001</strain>
    </source>
</reference>
<evidence type="ECO:0000313" key="2">
    <source>
        <dbReference type="Proteomes" id="UP001168821"/>
    </source>
</evidence>